<comment type="caution">
    <text evidence="1">The sequence shown here is derived from an EMBL/GenBank/DDBJ whole genome shotgun (WGS) entry which is preliminary data.</text>
</comment>
<name>A0AAV4B4D0_9GAST</name>
<dbReference type="InterPro" id="IPR043502">
    <property type="entry name" value="DNA/RNA_pol_sf"/>
</dbReference>
<accession>A0AAV4B4D0</accession>
<protein>
    <submittedName>
        <fullName evidence="1">Pol polyprotein</fullName>
    </submittedName>
</protein>
<dbReference type="InterPro" id="IPR043128">
    <property type="entry name" value="Rev_trsase/Diguanyl_cyclase"/>
</dbReference>
<organism evidence="1 2">
    <name type="scientific">Plakobranchus ocellatus</name>
    <dbReference type="NCBI Taxonomy" id="259542"/>
    <lineage>
        <taxon>Eukaryota</taxon>
        <taxon>Metazoa</taxon>
        <taxon>Spiralia</taxon>
        <taxon>Lophotrochozoa</taxon>
        <taxon>Mollusca</taxon>
        <taxon>Gastropoda</taxon>
        <taxon>Heterobranchia</taxon>
        <taxon>Euthyneura</taxon>
        <taxon>Panpulmonata</taxon>
        <taxon>Sacoglossa</taxon>
        <taxon>Placobranchoidea</taxon>
        <taxon>Plakobranchidae</taxon>
        <taxon>Plakobranchus</taxon>
    </lineage>
</organism>
<evidence type="ECO:0000313" key="2">
    <source>
        <dbReference type="Proteomes" id="UP000735302"/>
    </source>
</evidence>
<sequence length="132" mass="14744">MTLTPNTCVGNACALPETVTGLTLEEVVGRPQPGKVLRSDNLILSGLNWESILDFLDDMWVSGKINEDHINNLNKVFERFRLHGPRLKQRKCSFFKKEVDGVLGRLVGKSGVQIVPESINVFTERPDGRPEV</sequence>
<evidence type="ECO:0000313" key="1">
    <source>
        <dbReference type="EMBL" id="GFO13935.1"/>
    </source>
</evidence>
<reference evidence="1 2" key="1">
    <citation type="journal article" date="2021" name="Elife">
        <title>Chloroplast acquisition without the gene transfer in kleptoplastic sea slugs, Plakobranchus ocellatus.</title>
        <authorList>
            <person name="Maeda T."/>
            <person name="Takahashi S."/>
            <person name="Yoshida T."/>
            <person name="Shimamura S."/>
            <person name="Takaki Y."/>
            <person name="Nagai Y."/>
            <person name="Toyoda A."/>
            <person name="Suzuki Y."/>
            <person name="Arimoto A."/>
            <person name="Ishii H."/>
            <person name="Satoh N."/>
            <person name="Nishiyama T."/>
            <person name="Hasebe M."/>
            <person name="Maruyama T."/>
            <person name="Minagawa J."/>
            <person name="Obokata J."/>
            <person name="Shigenobu S."/>
        </authorList>
    </citation>
    <scope>NUCLEOTIDE SEQUENCE [LARGE SCALE GENOMIC DNA]</scope>
</reference>
<proteinExistence type="predicted"/>
<dbReference type="Gene3D" id="3.30.70.270">
    <property type="match status" value="1"/>
</dbReference>
<dbReference type="AlphaFoldDB" id="A0AAV4B4D0"/>
<gene>
    <name evidence="1" type="ORF">PoB_004044000</name>
</gene>
<dbReference type="Proteomes" id="UP000735302">
    <property type="component" value="Unassembled WGS sequence"/>
</dbReference>
<keyword evidence="2" id="KW-1185">Reference proteome</keyword>
<dbReference type="EMBL" id="BLXT01004521">
    <property type="protein sequence ID" value="GFO13935.1"/>
    <property type="molecule type" value="Genomic_DNA"/>
</dbReference>
<dbReference type="SUPFAM" id="SSF56672">
    <property type="entry name" value="DNA/RNA polymerases"/>
    <property type="match status" value="1"/>
</dbReference>